<organism evidence="1 2">
    <name type="scientific">Austropuccinia psidii MF-1</name>
    <dbReference type="NCBI Taxonomy" id="1389203"/>
    <lineage>
        <taxon>Eukaryota</taxon>
        <taxon>Fungi</taxon>
        <taxon>Dikarya</taxon>
        <taxon>Basidiomycota</taxon>
        <taxon>Pucciniomycotina</taxon>
        <taxon>Pucciniomycetes</taxon>
        <taxon>Pucciniales</taxon>
        <taxon>Sphaerophragmiaceae</taxon>
        <taxon>Austropuccinia</taxon>
    </lineage>
</organism>
<dbReference type="Proteomes" id="UP000765509">
    <property type="component" value="Unassembled WGS sequence"/>
</dbReference>
<evidence type="ECO:0000313" key="2">
    <source>
        <dbReference type="Proteomes" id="UP000765509"/>
    </source>
</evidence>
<proteinExistence type="predicted"/>
<protein>
    <submittedName>
        <fullName evidence="1">Uncharacterized protein</fullName>
    </submittedName>
</protein>
<reference evidence="1" key="1">
    <citation type="submission" date="2021-03" db="EMBL/GenBank/DDBJ databases">
        <title>Draft genome sequence of rust myrtle Austropuccinia psidii MF-1, a brazilian biotype.</title>
        <authorList>
            <person name="Quecine M.C."/>
            <person name="Pachon D.M.R."/>
            <person name="Bonatelli M.L."/>
            <person name="Correr F.H."/>
            <person name="Franceschini L.M."/>
            <person name="Leite T.F."/>
            <person name="Margarido G.R.A."/>
            <person name="Almeida C.A."/>
            <person name="Ferrarezi J.A."/>
            <person name="Labate C.A."/>
        </authorList>
    </citation>
    <scope>NUCLEOTIDE SEQUENCE</scope>
    <source>
        <strain evidence="1">MF-1</strain>
    </source>
</reference>
<accession>A0A9Q3BR76</accession>
<evidence type="ECO:0000313" key="1">
    <source>
        <dbReference type="EMBL" id="MBW0469972.1"/>
    </source>
</evidence>
<dbReference type="AlphaFoldDB" id="A0A9Q3BR76"/>
<gene>
    <name evidence="1" type="ORF">O181_009687</name>
</gene>
<comment type="caution">
    <text evidence="1">The sequence shown here is derived from an EMBL/GenBank/DDBJ whole genome shotgun (WGS) entry which is preliminary data.</text>
</comment>
<keyword evidence="2" id="KW-1185">Reference proteome</keyword>
<sequence>MRKRSRFHSDEGISLTGPFRNKIDTHQLRGIHSLKVSFGVSPLTYKHLGLRESTHHGWWMDPSLWLVGVFVLTTQQNKQGDCSLCYIGFWYLATLIDAAVPPVGYLIL</sequence>
<dbReference type="EMBL" id="AVOT02002326">
    <property type="protein sequence ID" value="MBW0469972.1"/>
    <property type="molecule type" value="Genomic_DNA"/>
</dbReference>
<name>A0A9Q3BR76_9BASI</name>